<dbReference type="Proteomes" id="UP000199355">
    <property type="component" value="Unassembled WGS sequence"/>
</dbReference>
<evidence type="ECO:0000313" key="3">
    <source>
        <dbReference type="Proteomes" id="UP000199355"/>
    </source>
</evidence>
<feature type="compositionally biased region" description="Low complexity" evidence="1">
    <location>
        <begin position="92"/>
        <end position="109"/>
    </location>
</feature>
<feature type="compositionally biased region" description="Low complexity" evidence="1">
    <location>
        <begin position="154"/>
        <end position="187"/>
    </location>
</feature>
<organism evidence="2 3">
    <name type="scientific">Desulfovibrio legallii</name>
    <dbReference type="NCBI Taxonomy" id="571438"/>
    <lineage>
        <taxon>Bacteria</taxon>
        <taxon>Pseudomonadati</taxon>
        <taxon>Thermodesulfobacteriota</taxon>
        <taxon>Desulfovibrionia</taxon>
        <taxon>Desulfovibrionales</taxon>
        <taxon>Desulfovibrionaceae</taxon>
        <taxon>Desulfovibrio</taxon>
    </lineage>
</organism>
<proteinExistence type="predicted"/>
<dbReference type="Gene3D" id="3.10.620.30">
    <property type="match status" value="1"/>
</dbReference>
<dbReference type="PANTHER" id="PTHR39327">
    <property type="match status" value="1"/>
</dbReference>
<dbReference type="STRING" id="571438.SAMN05192586_10376"/>
<sequence length="378" mass="40707">MKRRYSRSGVVALLTGIFFLFPLLLWCVGLAPQWGRDVQAAREDPPGLAVRADEPAVSPASVSAASARAARGAPAPAPAAAQEPSPVPLPAPASVVPKIADAADAASAAVQPDKPASPQPADTAAPALPAGQASSQASAAQTPTAQTPPPASPSPVRSSLPAAALEALARQQSAPSVVREASRASAPSAPPRKTVRLFGTVEFKRPLSSLPGWLELLRRNAKNSIFTSDRALKRGVTWGQFRAGAAGKQGMALLRYVNSFWNTWPYREDRDVWGKEDYWAIPAEFLRRSGDCEDYAIVKYFTLKELGVAPETMRIVVVRDTVRNLGHAVLAVYMDDTAYILDNLSNAVLPHNRLRQYRPQYSVNEQGRWAHLRVTRTP</sequence>
<accession>A0A1G7JN67</accession>
<dbReference type="OrthoDB" id="5401788at2"/>
<protein>
    <submittedName>
        <fullName evidence="2">Transglutaminase-like cysteine proteinase BTLCP</fullName>
    </submittedName>
</protein>
<reference evidence="3" key="1">
    <citation type="submission" date="2016-10" db="EMBL/GenBank/DDBJ databases">
        <authorList>
            <person name="Varghese N."/>
            <person name="Submissions S."/>
        </authorList>
    </citation>
    <scope>NUCLEOTIDE SEQUENCE [LARGE SCALE GENOMIC DNA]</scope>
    <source>
        <strain evidence="3">KHC7</strain>
    </source>
</reference>
<feature type="compositionally biased region" description="Low complexity" evidence="1">
    <location>
        <begin position="55"/>
        <end position="84"/>
    </location>
</feature>
<gene>
    <name evidence="2" type="ORF">SAMN05192586_10376</name>
</gene>
<dbReference type="InterPro" id="IPR010319">
    <property type="entry name" value="Transglutaminase-like_Cys_pept"/>
</dbReference>
<feature type="region of interest" description="Disordered" evidence="1">
    <location>
        <begin position="49"/>
        <end position="191"/>
    </location>
</feature>
<keyword evidence="3" id="KW-1185">Reference proteome</keyword>
<evidence type="ECO:0000256" key="1">
    <source>
        <dbReference type="SAM" id="MobiDB-lite"/>
    </source>
</evidence>
<evidence type="ECO:0000313" key="2">
    <source>
        <dbReference type="EMBL" id="SDF26295.1"/>
    </source>
</evidence>
<feature type="compositionally biased region" description="Low complexity" evidence="1">
    <location>
        <begin position="119"/>
        <end position="145"/>
    </location>
</feature>
<dbReference type="AlphaFoldDB" id="A0A1G7JN67"/>
<dbReference type="Pfam" id="PF06035">
    <property type="entry name" value="Peptidase_C93"/>
    <property type="match status" value="1"/>
</dbReference>
<dbReference type="PANTHER" id="PTHR39327:SF1">
    <property type="entry name" value="BLR5470 PROTEIN"/>
    <property type="match status" value="1"/>
</dbReference>
<dbReference type="EMBL" id="FNBX01000003">
    <property type="protein sequence ID" value="SDF26295.1"/>
    <property type="molecule type" value="Genomic_DNA"/>
</dbReference>
<name>A0A1G7JN67_9BACT</name>